<organism evidence="1 2">
    <name type="scientific">Dioscorea alata</name>
    <name type="common">Purple yam</name>
    <dbReference type="NCBI Taxonomy" id="55571"/>
    <lineage>
        <taxon>Eukaryota</taxon>
        <taxon>Viridiplantae</taxon>
        <taxon>Streptophyta</taxon>
        <taxon>Embryophyta</taxon>
        <taxon>Tracheophyta</taxon>
        <taxon>Spermatophyta</taxon>
        <taxon>Magnoliopsida</taxon>
        <taxon>Liliopsida</taxon>
        <taxon>Dioscoreales</taxon>
        <taxon>Dioscoreaceae</taxon>
        <taxon>Dioscorea</taxon>
    </lineage>
</organism>
<gene>
    <name evidence="1" type="ORF">IHE45_19G152500</name>
</gene>
<dbReference type="EMBL" id="CM037029">
    <property type="protein sequence ID" value="KAH7654602.1"/>
    <property type="molecule type" value="Genomic_DNA"/>
</dbReference>
<sequence length="613" mass="70060">MHPRRRSLLLLIFALSSAILLLCSSRHISSTQLHTLPNPSTNSIPNFSFTIKLLTFDRLASLRRCLLSLAAADYSGDRADLHIFVDHLPVNASGLVERNLEESHRILEFIDGFGWRHGEKLVHYRTGNAGLQAQWLEAWWPASDDEFAFVVEDDLEVSPLYYKFLKGLILKYYYDKSNYSPLIYGASLQRPRFVAGKHGNKLKVDDDTHLFLYQIVGTWGQLLFPKPWKEFRLWYDIHKAKGLKPILQGMVTTGWYKKMGERIWTPWFVKFIHSKGYYNIYTNFLNERALSVSHRDAGVNYGKSAGPDSNLLQESSLNFKLWEMQPLRNLKWYDFCFREVHPGRIVRNLDELGSVLESMQKQTTVTLISLYQNTEKITRNLLCHLERLDVLNSIFVGNDSEFLLDLSRRGYLVIDSEQFVSSLRDQSLMRHRSSEATRVINEILVKASILYKLSESGYNAWLIDGNIIPISNSFYELPDPSYDIMAANNVEIMFLKSSSSRILGADFVSKVGEAGISLISSSSAPAEHKHFAWIVTKALEGKANVRIHQLDGDMHGVKLSSNTLDGAYSGTSKKWVFWPLSLDINLIQRSLQAMNMWLIDEDLSCTAVICHGK</sequence>
<evidence type="ECO:0000313" key="1">
    <source>
        <dbReference type="EMBL" id="KAH7654602.1"/>
    </source>
</evidence>
<evidence type="ECO:0000313" key="2">
    <source>
        <dbReference type="Proteomes" id="UP000827976"/>
    </source>
</evidence>
<proteinExistence type="predicted"/>
<keyword evidence="1" id="KW-0808">Transferase</keyword>
<keyword evidence="2" id="KW-1185">Reference proteome</keyword>
<reference evidence="2" key="1">
    <citation type="journal article" date="2022" name="Nat. Commun.">
        <title>Chromosome evolution and the genetic basis of agronomically important traits in greater yam.</title>
        <authorList>
            <person name="Bredeson J.V."/>
            <person name="Lyons J.B."/>
            <person name="Oniyinde I.O."/>
            <person name="Okereke N.R."/>
            <person name="Kolade O."/>
            <person name="Nnabue I."/>
            <person name="Nwadili C.O."/>
            <person name="Hribova E."/>
            <person name="Parker M."/>
            <person name="Nwogha J."/>
            <person name="Shu S."/>
            <person name="Carlson J."/>
            <person name="Kariba R."/>
            <person name="Muthemba S."/>
            <person name="Knop K."/>
            <person name="Barton G.J."/>
            <person name="Sherwood A.V."/>
            <person name="Lopez-Montes A."/>
            <person name="Asiedu R."/>
            <person name="Jamnadass R."/>
            <person name="Muchugi A."/>
            <person name="Goodstein D."/>
            <person name="Egesi C.N."/>
            <person name="Featherston J."/>
            <person name="Asfaw A."/>
            <person name="Simpson G.G."/>
            <person name="Dolezel J."/>
            <person name="Hendre P.S."/>
            <person name="Van Deynze A."/>
            <person name="Kumar P.L."/>
            <person name="Obidiegwu J.E."/>
            <person name="Bhattacharjee R."/>
            <person name="Rokhsar D.S."/>
        </authorList>
    </citation>
    <scope>NUCLEOTIDE SEQUENCE [LARGE SCALE GENOMIC DNA]</scope>
    <source>
        <strain evidence="2">cv. TDa95/00328</strain>
    </source>
</reference>
<accession>A0ACB7U2U6</accession>
<comment type="caution">
    <text evidence="1">The sequence shown here is derived from an EMBL/GenBank/DDBJ whole genome shotgun (WGS) entry which is preliminary data.</text>
</comment>
<name>A0ACB7U2U6_DIOAL</name>
<protein>
    <submittedName>
        <fullName evidence="1">Nucleotide-diphospho-sugar transferases protein</fullName>
    </submittedName>
</protein>
<dbReference type="Proteomes" id="UP000827976">
    <property type="component" value="Chromosome 19"/>
</dbReference>